<dbReference type="EMBL" id="UINC01110892">
    <property type="protein sequence ID" value="SVC78702.1"/>
    <property type="molecule type" value="Genomic_DNA"/>
</dbReference>
<gene>
    <name evidence="1" type="ORF">METZ01_LOCUS331556</name>
</gene>
<sequence length="259" mass="29457">HVTGEDFRNLIQQACLPDNEKYDFPGLDNWPSKPRCSAKHLYRMLGALNYDCFDLNKEHGAIEHDLNHPIVDTGLYGKYDLVTDHGSCEHVFNIAEAYRTMHSLCKQGGFLVISQALWGGNGYFHYDKPFFEGIAAANGYRIIFDSYVICLKRTTMGKSQQQFHVPLSSGLLQAIDLGDVDEIGVYAVLEKLLDGEFKFPYQGNYLAQRQHNAGFNRVYYRDPPAYSYIPEYTNDNASHISGKTLAVELLQRLKAKISW</sequence>
<dbReference type="SUPFAM" id="SSF53335">
    <property type="entry name" value="S-adenosyl-L-methionine-dependent methyltransferases"/>
    <property type="match status" value="1"/>
</dbReference>
<dbReference type="Gene3D" id="3.40.50.150">
    <property type="entry name" value="Vaccinia Virus protein VP39"/>
    <property type="match status" value="1"/>
</dbReference>
<proteinExistence type="predicted"/>
<organism evidence="1">
    <name type="scientific">marine metagenome</name>
    <dbReference type="NCBI Taxonomy" id="408172"/>
    <lineage>
        <taxon>unclassified sequences</taxon>
        <taxon>metagenomes</taxon>
        <taxon>ecological metagenomes</taxon>
    </lineage>
</organism>
<dbReference type="AlphaFoldDB" id="A0A382Q2N8"/>
<accession>A0A382Q2N8</accession>
<evidence type="ECO:0000313" key="1">
    <source>
        <dbReference type="EMBL" id="SVC78702.1"/>
    </source>
</evidence>
<protein>
    <recommendedName>
        <fullName evidence="2">Methyltransferase type 11 domain-containing protein</fullName>
    </recommendedName>
</protein>
<dbReference type="InterPro" id="IPR029063">
    <property type="entry name" value="SAM-dependent_MTases_sf"/>
</dbReference>
<feature type="non-terminal residue" evidence="1">
    <location>
        <position position="1"/>
    </location>
</feature>
<reference evidence="1" key="1">
    <citation type="submission" date="2018-05" db="EMBL/GenBank/DDBJ databases">
        <authorList>
            <person name="Lanie J.A."/>
            <person name="Ng W.-L."/>
            <person name="Kazmierczak K.M."/>
            <person name="Andrzejewski T.M."/>
            <person name="Davidsen T.M."/>
            <person name="Wayne K.J."/>
            <person name="Tettelin H."/>
            <person name="Glass J.I."/>
            <person name="Rusch D."/>
            <person name="Podicherti R."/>
            <person name="Tsui H.-C.T."/>
            <person name="Winkler M.E."/>
        </authorList>
    </citation>
    <scope>NUCLEOTIDE SEQUENCE</scope>
</reference>
<name>A0A382Q2N8_9ZZZZ</name>
<evidence type="ECO:0008006" key="2">
    <source>
        <dbReference type="Google" id="ProtNLM"/>
    </source>
</evidence>